<feature type="compositionally biased region" description="Polar residues" evidence="1">
    <location>
        <begin position="127"/>
        <end position="140"/>
    </location>
</feature>
<evidence type="ECO:0000313" key="3">
    <source>
        <dbReference type="EMBL" id="KOO37956.1"/>
    </source>
</evidence>
<evidence type="ECO:0000256" key="1">
    <source>
        <dbReference type="SAM" id="MobiDB-lite"/>
    </source>
</evidence>
<feature type="transmembrane region" description="Helical" evidence="2">
    <location>
        <begin position="7"/>
        <end position="29"/>
    </location>
</feature>
<dbReference type="AlphaFoldDB" id="A0A0M0KGM1"/>
<sequence>MRDYAVALLIKFIMITAILSFVLGAFYGIPFSHVFTIGILITGFSFIGDVFLLPFVSNALATIADFGLAWFGVWALSTYLFPQLLPIGTASILSAGLIAFGELFFHRYMQRKIFDPRAEEQVERKPLSQNQLQTEFSSELDSVPEDEQSKDGRND</sequence>
<proteinExistence type="predicted"/>
<dbReference type="RefSeq" id="WP_053430431.1">
    <property type="nucleotide sequence ID" value="NZ_CP040441.1"/>
</dbReference>
<reference evidence="3" key="1">
    <citation type="submission" date="2015-08" db="EMBL/GenBank/DDBJ databases">
        <title>Complete DNA Sequence of Pseudomonas syringae pv. actinidiae, the Causal Agent of Kiwifruit Canker Disease.</title>
        <authorList>
            <person name="Rikkerink E.H.A."/>
            <person name="Fineran P.C."/>
        </authorList>
    </citation>
    <scope>NUCLEOTIDE SEQUENCE</scope>
    <source>
        <strain evidence="3">DSM 13666</strain>
    </source>
</reference>
<feature type="region of interest" description="Disordered" evidence="1">
    <location>
        <begin position="124"/>
        <end position="155"/>
    </location>
</feature>
<evidence type="ECO:0008006" key="4">
    <source>
        <dbReference type="Google" id="ProtNLM"/>
    </source>
</evidence>
<comment type="caution">
    <text evidence="3">The sequence shown here is derived from an EMBL/GenBank/DDBJ whole genome shotgun (WGS) entry which is preliminary data.</text>
</comment>
<dbReference type="InterPro" id="IPR019649">
    <property type="entry name" value="DUF2512"/>
</dbReference>
<organism evidence="3">
    <name type="scientific">Halalkalibacterium halodurans</name>
    <name type="common">Bacillus halodurans</name>
    <dbReference type="NCBI Taxonomy" id="86665"/>
    <lineage>
        <taxon>Bacteria</taxon>
        <taxon>Bacillati</taxon>
        <taxon>Bacillota</taxon>
        <taxon>Bacilli</taxon>
        <taxon>Bacillales</taxon>
        <taxon>Bacillaceae</taxon>
        <taxon>Halalkalibacterium (ex Joshi et al. 2022)</taxon>
    </lineage>
</organism>
<dbReference type="GeneID" id="87598855"/>
<dbReference type="EMBL" id="LILD01000001">
    <property type="protein sequence ID" value="KOO37956.1"/>
    <property type="molecule type" value="Genomic_DNA"/>
</dbReference>
<protein>
    <recommendedName>
        <fullName evidence="4">DUF2512 family protein</fullName>
    </recommendedName>
</protein>
<dbReference type="Pfam" id="PF10710">
    <property type="entry name" value="DUF2512"/>
    <property type="match status" value="1"/>
</dbReference>
<feature type="transmembrane region" description="Helical" evidence="2">
    <location>
        <begin position="63"/>
        <end position="81"/>
    </location>
</feature>
<accession>A0A0M0KGM1</accession>
<feature type="transmembrane region" description="Helical" evidence="2">
    <location>
        <begin position="87"/>
        <end position="105"/>
    </location>
</feature>
<gene>
    <name evidence="3" type="ORF">AMD02_03120</name>
</gene>
<keyword evidence="2" id="KW-0812">Transmembrane</keyword>
<keyword evidence="2" id="KW-1133">Transmembrane helix</keyword>
<feature type="transmembrane region" description="Helical" evidence="2">
    <location>
        <begin position="35"/>
        <end position="56"/>
    </location>
</feature>
<name>A0A0M0KGM1_ALKHA</name>
<evidence type="ECO:0000256" key="2">
    <source>
        <dbReference type="SAM" id="Phobius"/>
    </source>
</evidence>
<keyword evidence="2" id="KW-0472">Membrane</keyword>
<dbReference type="PATRIC" id="fig|136160.3.peg.862"/>